<keyword evidence="2" id="KW-1185">Reference proteome</keyword>
<evidence type="ECO:0000313" key="2">
    <source>
        <dbReference type="Proteomes" id="UP000824881"/>
    </source>
</evidence>
<evidence type="ECO:0000313" key="1">
    <source>
        <dbReference type="EMBL" id="KAG9218620.1"/>
    </source>
</evidence>
<name>A0ACB7IL20_PLECO</name>
<dbReference type="Proteomes" id="UP000824881">
    <property type="component" value="Unassembled WGS sequence"/>
</dbReference>
<sequence length="406" mass="46419">MLNDLLGWGSLFSFMSYGDAWRIRRRAFWQEFNAYRTLNHRPKQLDTSRDLLRRLLKEPEEFLHHIKYTLAAGVISVVYGFDVKPENDPNITRAEKALEQLNESAISGNFLVDILPVLRYVPSWMPGAGFKSYAKKARPETLDMFNAPYDEACSRIQTGNIDPSVISRILESGNYTSDRCADRDVVRDVASAAYAGGAETSHAVLSTFIAAMLLYPDVQAKGQREIDSYIGARLPNFDDLPHMPYVHAIMLEVLRWQAVLPLSVAHRLTMDDEYNGYYLPKHSTIFVNTWAILRDEEYYPDPDSFNPGRFLKDGKVDPKHKDLIVNFGYGRRTCPGRFFAMDSLWILLTSMLAVFDIKKAKNADGQEIDPNIQYLPGYTRHIKPFRCSITPRSPEAEKLIRDSDLM</sequence>
<proteinExistence type="predicted"/>
<dbReference type="EMBL" id="WQMT02000009">
    <property type="protein sequence ID" value="KAG9218620.1"/>
    <property type="molecule type" value="Genomic_DNA"/>
</dbReference>
<reference evidence="1 2" key="1">
    <citation type="journal article" date="2021" name="Appl. Environ. Microbiol.">
        <title>Genetic linkage and physical mapping for an oyster mushroom Pleurotus cornucopiae and QTL analysis for the trait cap color.</title>
        <authorList>
            <person name="Zhang Y."/>
            <person name="Gao W."/>
            <person name="Sonnenberg A."/>
            <person name="Chen Q."/>
            <person name="Zhang J."/>
            <person name="Huang C."/>
        </authorList>
    </citation>
    <scope>NUCLEOTIDE SEQUENCE [LARGE SCALE GENOMIC DNA]</scope>
    <source>
        <strain evidence="1">CCMSSC00406</strain>
    </source>
</reference>
<organism evidence="1 2">
    <name type="scientific">Pleurotus cornucopiae</name>
    <name type="common">Cornucopia mushroom</name>
    <dbReference type="NCBI Taxonomy" id="5321"/>
    <lineage>
        <taxon>Eukaryota</taxon>
        <taxon>Fungi</taxon>
        <taxon>Dikarya</taxon>
        <taxon>Basidiomycota</taxon>
        <taxon>Agaricomycotina</taxon>
        <taxon>Agaricomycetes</taxon>
        <taxon>Agaricomycetidae</taxon>
        <taxon>Agaricales</taxon>
        <taxon>Pleurotineae</taxon>
        <taxon>Pleurotaceae</taxon>
        <taxon>Pleurotus</taxon>
    </lineage>
</organism>
<comment type="caution">
    <text evidence="1">The sequence shown here is derived from an EMBL/GenBank/DDBJ whole genome shotgun (WGS) entry which is preliminary data.</text>
</comment>
<protein>
    <submittedName>
        <fullName evidence="1">Uncharacterized protein</fullName>
    </submittedName>
</protein>
<gene>
    <name evidence="1" type="ORF">CCMSSC00406_0001266</name>
</gene>
<accession>A0ACB7IL20</accession>